<accession>A0A439D4W4</accession>
<comment type="caution">
    <text evidence="1">The sequence shown here is derived from an EMBL/GenBank/DDBJ whole genome shotgun (WGS) entry which is preliminary data.</text>
</comment>
<sequence>MNYLRGQSRLLLVTSTRPQVAWNLTGIAQSIGIEPWQAEERKNLADLVYGLEKAEYLTNIIMPQLRGYPWSLHEIDPAKVIKDMEPVWDILGGDIKQMPSKFKVERMSSFAECLAWWIYCISEETGEFMPPLEFPETQAHRDAFAYVLFLFMWLRDGPAPEIVSGLYIDALKQVGLDTKTRERILDNLRG</sequence>
<keyword evidence="2" id="KW-1185">Reference proteome</keyword>
<proteinExistence type="predicted"/>
<evidence type="ECO:0000313" key="1">
    <source>
        <dbReference type="EMBL" id="RWA09457.1"/>
    </source>
</evidence>
<dbReference type="Proteomes" id="UP000286045">
    <property type="component" value="Unassembled WGS sequence"/>
</dbReference>
<gene>
    <name evidence="1" type="ORF">EKO27_g5626</name>
</gene>
<protein>
    <submittedName>
        <fullName evidence="1">Uncharacterized protein</fullName>
    </submittedName>
</protein>
<reference evidence="1 2" key="1">
    <citation type="submission" date="2018-12" db="EMBL/GenBank/DDBJ databases">
        <title>Draft genome sequence of Xylaria grammica IHI A82.</title>
        <authorList>
            <person name="Buettner E."/>
            <person name="Kellner H."/>
        </authorList>
    </citation>
    <scope>NUCLEOTIDE SEQUENCE [LARGE SCALE GENOMIC DNA]</scope>
    <source>
        <strain evidence="1 2">IHI A82</strain>
    </source>
</reference>
<dbReference type="AlphaFoldDB" id="A0A439D4W4"/>
<organism evidence="1 2">
    <name type="scientific">Xylaria grammica</name>
    <dbReference type="NCBI Taxonomy" id="363999"/>
    <lineage>
        <taxon>Eukaryota</taxon>
        <taxon>Fungi</taxon>
        <taxon>Dikarya</taxon>
        <taxon>Ascomycota</taxon>
        <taxon>Pezizomycotina</taxon>
        <taxon>Sordariomycetes</taxon>
        <taxon>Xylariomycetidae</taxon>
        <taxon>Xylariales</taxon>
        <taxon>Xylariaceae</taxon>
        <taxon>Xylaria</taxon>
    </lineage>
</organism>
<name>A0A439D4W4_9PEZI</name>
<dbReference type="EMBL" id="RYZI01000153">
    <property type="protein sequence ID" value="RWA09457.1"/>
    <property type="molecule type" value="Genomic_DNA"/>
</dbReference>
<evidence type="ECO:0000313" key="2">
    <source>
        <dbReference type="Proteomes" id="UP000286045"/>
    </source>
</evidence>